<dbReference type="PANTHER" id="PTHR33376">
    <property type="match status" value="1"/>
</dbReference>
<dbReference type="InterPro" id="IPR019546">
    <property type="entry name" value="TAT_signal_bac_arc"/>
</dbReference>
<sequence>MAHEKQPADQPDVKRTATASISTASSTPDSSTPSTTSTDRQSRRRFLTGSAAAVGAGAVAAVGFPSIAVAQTTTLRFQSTWPNQDIFHEFAADYVRIVNEMSGGRLRLNLLPAGAVVGALQMQDAVISGALDGGHGVSAYWYGKHKAFSLFGTPPPFGWDAHQFLAWFWNGDGLALYNELLESLELPLVGYLTGPMPTQALGWFKEPISSAEDLQGLKYRTVGLAADLMREFGAAVTIMGGGDIVPAMDRGLLDGAEFNNPSSDRLLGFPDVSKTWMLRSYHQDCESFEIILNKAKHDSLPEEFQAILQYAAKAASSEMYWKAMDRYPKDLQAMREQQGVQTYITPDSVLEAQLAAWDTVIENESNNSEFFKRVVDSQREYCERVVGWHLEGNTPKEPAYRHFYGKAPTDTSTIL</sequence>
<feature type="binding site" evidence="2">
    <location>
        <position position="199"/>
    </location>
    <ligand>
        <name>substrate</name>
    </ligand>
</feature>
<dbReference type="AlphaFoldDB" id="A0A368U3C7"/>
<evidence type="ECO:0000256" key="2">
    <source>
        <dbReference type="PIRSR" id="PIRSR039026-1"/>
    </source>
</evidence>
<dbReference type="NCBIfam" id="TIGR01409">
    <property type="entry name" value="TAT_signal_seq"/>
    <property type="match status" value="1"/>
</dbReference>
<dbReference type="InterPro" id="IPR038404">
    <property type="entry name" value="TRAP_DctP_sf"/>
</dbReference>
<feature type="compositionally biased region" description="Low complexity" evidence="4">
    <location>
        <begin position="16"/>
        <end position="39"/>
    </location>
</feature>
<evidence type="ECO:0000256" key="4">
    <source>
        <dbReference type="SAM" id="MobiDB-lite"/>
    </source>
</evidence>
<name>A0A368U3C7_9GAMM</name>
<feature type="region of interest" description="Disordered" evidence="4">
    <location>
        <begin position="1"/>
        <end position="43"/>
    </location>
</feature>
<dbReference type="Proteomes" id="UP000252405">
    <property type="component" value="Unassembled WGS sequence"/>
</dbReference>
<dbReference type="Gene3D" id="3.40.190.10">
    <property type="entry name" value="Periplasmic binding protein-like II"/>
    <property type="match status" value="1"/>
</dbReference>
<protein>
    <submittedName>
        <fullName evidence="6">C4-dicarboxylate ABC transporter</fullName>
    </submittedName>
</protein>
<evidence type="ECO:0000256" key="1">
    <source>
        <dbReference type="ARBA" id="ARBA00022729"/>
    </source>
</evidence>
<feature type="transmembrane region" description="Helical" evidence="5">
    <location>
        <begin position="46"/>
        <end position="70"/>
    </location>
</feature>
<accession>A0A368U3C7</accession>
<evidence type="ECO:0000256" key="3">
    <source>
        <dbReference type="PIRSR" id="PIRSR039026-2"/>
    </source>
</evidence>
<dbReference type="PROSITE" id="PS51318">
    <property type="entry name" value="TAT"/>
    <property type="match status" value="1"/>
</dbReference>
<dbReference type="InterPro" id="IPR018389">
    <property type="entry name" value="DctP_fam"/>
</dbReference>
<evidence type="ECO:0000313" key="6">
    <source>
        <dbReference type="EMBL" id="RCV91659.1"/>
    </source>
</evidence>
<dbReference type="PIRSF" id="PIRSF039026">
    <property type="entry name" value="SiaP"/>
    <property type="match status" value="1"/>
</dbReference>
<dbReference type="EMBL" id="QPII01000001">
    <property type="protein sequence ID" value="RCV91659.1"/>
    <property type="molecule type" value="Genomic_DNA"/>
</dbReference>
<keyword evidence="5" id="KW-0472">Membrane</keyword>
<feature type="binding site" evidence="3">
    <location>
        <position position="258"/>
    </location>
    <ligand>
        <name>Na(+)</name>
        <dbReference type="ChEBI" id="CHEBI:29101"/>
    </ligand>
</feature>
<feature type="binding site" evidence="2">
    <location>
        <position position="220"/>
    </location>
    <ligand>
        <name>substrate</name>
    </ligand>
</feature>
<keyword evidence="5" id="KW-0812">Transmembrane</keyword>
<dbReference type="InterPro" id="IPR026289">
    <property type="entry name" value="SBP_TakP-like"/>
</dbReference>
<gene>
    <name evidence="6" type="ORF">DU505_00905</name>
</gene>
<feature type="compositionally biased region" description="Basic and acidic residues" evidence="4">
    <location>
        <begin position="1"/>
        <end position="15"/>
    </location>
</feature>
<proteinExistence type="predicted"/>
<feature type="binding site" evidence="3">
    <location>
        <position position="257"/>
    </location>
    <ligand>
        <name>substrate</name>
    </ligand>
</feature>
<dbReference type="GO" id="GO:0046872">
    <property type="term" value="F:metal ion binding"/>
    <property type="evidence" value="ECO:0007669"/>
    <property type="project" value="UniProtKB-KW"/>
</dbReference>
<dbReference type="CDD" id="cd13604">
    <property type="entry name" value="PBP2_TRAP_ketoacid_lactate_like"/>
    <property type="match status" value="1"/>
</dbReference>
<dbReference type="GO" id="GO:0055085">
    <property type="term" value="P:transmembrane transport"/>
    <property type="evidence" value="ECO:0007669"/>
    <property type="project" value="InterPro"/>
</dbReference>
<evidence type="ECO:0000256" key="5">
    <source>
        <dbReference type="SAM" id="Phobius"/>
    </source>
</evidence>
<keyword evidence="7" id="KW-1185">Reference proteome</keyword>
<dbReference type="Gene3D" id="3.40.190.170">
    <property type="entry name" value="Bacterial extracellular solute-binding protein, family 7"/>
    <property type="match status" value="1"/>
</dbReference>
<reference evidence="6 7" key="1">
    <citation type="submission" date="2018-07" db="EMBL/GenBank/DDBJ databases">
        <title>Halomonas montanilacus sp. nov., isolated from Lake Pengyan on Tibetan Plateau.</title>
        <authorList>
            <person name="Lu H."/>
            <person name="Xing P."/>
            <person name="Wu Q."/>
        </authorList>
    </citation>
    <scope>NUCLEOTIDE SEQUENCE [LARGE SCALE GENOMIC DNA]</scope>
    <source>
        <strain evidence="6 7">PYC7W</strain>
    </source>
</reference>
<comment type="caution">
    <text evidence="6">The sequence shown here is derived from an EMBL/GenBank/DDBJ whole genome shotgun (WGS) entry which is preliminary data.</text>
</comment>
<keyword evidence="3" id="KW-0479">Metal-binding</keyword>
<dbReference type="OrthoDB" id="9769667at2"/>
<keyword evidence="1" id="KW-0732">Signal</keyword>
<keyword evidence="5" id="KW-1133">Transmembrane helix</keyword>
<evidence type="ECO:0000313" key="7">
    <source>
        <dbReference type="Proteomes" id="UP000252405"/>
    </source>
</evidence>
<dbReference type="Pfam" id="PF03480">
    <property type="entry name" value="DctP"/>
    <property type="match status" value="1"/>
</dbReference>
<dbReference type="PANTHER" id="PTHR33376:SF5">
    <property type="entry name" value="EXTRACYTOPLASMIC SOLUTE RECEPTOR PROTEIN"/>
    <property type="match status" value="1"/>
</dbReference>
<organism evidence="6 7">
    <name type="scientific">Billgrantia montanilacus</name>
    <dbReference type="NCBI Taxonomy" id="2282305"/>
    <lineage>
        <taxon>Bacteria</taxon>
        <taxon>Pseudomonadati</taxon>
        <taxon>Pseudomonadota</taxon>
        <taxon>Gammaproteobacteria</taxon>
        <taxon>Oceanospirillales</taxon>
        <taxon>Halomonadaceae</taxon>
        <taxon>Billgrantia</taxon>
    </lineage>
</organism>
<dbReference type="GO" id="GO:0031317">
    <property type="term" value="C:tripartite ATP-independent periplasmic transporter complex"/>
    <property type="evidence" value="ECO:0007669"/>
    <property type="project" value="InterPro"/>
</dbReference>
<dbReference type="InterPro" id="IPR006311">
    <property type="entry name" value="TAT_signal"/>
</dbReference>
<dbReference type="RefSeq" id="WP_114477108.1">
    <property type="nucleotide sequence ID" value="NZ_QPII01000001.1"/>
</dbReference>
<feature type="binding site" evidence="3">
    <location>
        <position position="283"/>
    </location>
    <ligand>
        <name>substrate</name>
    </ligand>
</feature>